<evidence type="ECO:0000313" key="2">
    <source>
        <dbReference type="EMBL" id="CAF0742969.1"/>
    </source>
</evidence>
<evidence type="ECO:0000313" key="4">
    <source>
        <dbReference type="Proteomes" id="UP000663832"/>
    </source>
</evidence>
<dbReference type="OrthoDB" id="10060666at2759"/>
<keyword evidence="1" id="KW-1133">Transmembrane helix</keyword>
<dbReference type="EMBL" id="CAJNOI010000004">
    <property type="protein sequence ID" value="CAF0742969.1"/>
    <property type="molecule type" value="Genomic_DNA"/>
</dbReference>
<keyword evidence="1" id="KW-0812">Transmembrane</keyword>
<reference evidence="2" key="1">
    <citation type="submission" date="2021-02" db="EMBL/GenBank/DDBJ databases">
        <authorList>
            <person name="Nowell W R."/>
        </authorList>
    </citation>
    <scope>NUCLEOTIDE SEQUENCE</scope>
</reference>
<evidence type="ECO:0000313" key="5">
    <source>
        <dbReference type="Proteomes" id="UP000663877"/>
    </source>
</evidence>
<dbReference type="AlphaFoldDB" id="A0A813NQ65"/>
<name>A0A813NQ65_9BILA</name>
<dbReference type="EMBL" id="CAJNOM010000067">
    <property type="protein sequence ID" value="CAF0968354.1"/>
    <property type="molecule type" value="Genomic_DNA"/>
</dbReference>
<keyword evidence="1" id="KW-0472">Membrane</keyword>
<organism evidence="2 5">
    <name type="scientific">Adineta steineri</name>
    <dbReference type="NCBI Taxonomy" id="433720"/>
    <lineage>
        <taxon>Eukaryota</taxon>
        <taxon>Metazoa</taxon>
        <taxon>Spiralia</taxon>
        <taxon>Gnathifera</taxon>
        <taxon>Rotifera</taxon>
        <taxon>Eurotatoria</taxon>
        <taxon>Bdelloidea</taxon>
        <taxon>Adinetida</taxon>
        <taxon>Adinetidae</taxon>
        <taxon>Adineta</taxon>
    </lineage>
</organism>
<proteinExistence type="predicted"/>
<gene>
    <name evidence="2" type="ORF">BJG266_LOCUS1971</name>
    <name evidence="3" type="ORF">QVE165_LOCUS13200</name>
</gene>
<evidence type="ECO:0000256" key="1">
    <source>
        <dbReference type="SAM" id="Phobius"/>
    </source>
</evidence>
<dbReference type="Proteomes" id="UP000663832">
    <property type="component" value="Unassembled WGS sequence"/>
</dbReference>
<comment type="caution">
    <text evidence="2">The sequence shown here is derived from an EMBL/GenBank/DDBJ whole genome shotgun (WGS) entry which is preliminary data.</text>
</comment>
<dbReference type="Proteomes" id="UP000663877">
    <property type="component" value="Unassembled WGS sequence"/>
</dbReference>
<accession>A0A813NQ65</accession>
<sequence length="262" mass="30378">MTTNRFQVTSVNELNRDKILSHPSEVIPLINIQNDIPTPPSLPISFTSIHETNKTSTRLKTSSTALNFIRKLDPIIHHSNSHINLPGINETDGGDSCYSTIQSNTWDTNSLHLKNSFLHELRLKRHELQTKAKNIPIDQRIALNNRPYNEELLRAQDIFAIHFELNDTENIPDNIFNEDSQEKIRNKIFDELDRQRKKKFHKQHRQLFLGRALLFLMVAILVFMATTLICAVMNLYDRAEYFNITLSNDTFLSMIYDTSTNT</sequence>
<keyword evidence="4" id="KW-1185">Reference proteome</keyword>
<protein>
    <submittedName>
        <fullName evidence="2">Uncharacterized protein</fullName>
    </submittedName>
</protein>
<feature type="transmembrane region" description="Helical" evidence="1">
    <location>
        <begin position="208"/>
        <end position="236"/>
    </location>
</feature>
<evidence type="ECO:0000313" key="3">
    <source>
        <dbReference type="EMBL" id="CAF0968354.1"/>
    </source>
</evidence>